<dbReference type="Pfam" id="PF12740">
    <property type="entry name" value="PETase"/>
    <property type="match status" value="1"/>
</dbReference>
<evidence type="ECO:0000259" key="5">
    <source>
        <dbReference type="Pfam" id="PF12740"/>
    </source>
</evidence>
<dbReference type="GO" id="GO:0052689">
    <property type="term" value="F:carboxylic ester hydrolase activity"/>
    <property type="evidence" value="ECO:0007669"/>
    <property type="project" value="UniProtKB-ARBA"/>
</dbReference>
<evidence type="ECO:0000256" key="1">
    <source>
        <dbReference type="ARBA" id="ARBA00008645"/>
    </source>
</evidence>
<keyword evidence="4" id="KW-0732">Signal</keyword>
<dbReference type="InterPro" id="IPR050261">
    <property type="entry name" value="FrsA_esterase"/>
</dbReference>
<dbReference type="Gene3D" id="3.40.50.1820">
    <property type="entry name" value="alpha/beta hydrolase"/>
    <property type="match status" value="1"/>
</dbReference>
<dbReference type="SUPFAM" id="SSF53474">
    <property type="entry name" value="alpha/beta-Hydrolases"/>
    <property type="match status" value="1"/>
</dbReference>
<evidence type="ECO:0000256" key="2">
    <source>
        <dbReference type="ARBA" id="ARBA00022801"/>
    </source>
</evidence>
<dbReference type="PANTHER" id="PTHR22946:SF9">
    <property type="entry name" value="POLYKETIDE TRANSFERASE AF380"/>
    <property type="match status" value="1"/>
</dbReference>
<dbReference type="PANTHER" id="PTHR22946">
    <property type="entry name" value="DIENELACTONE HYDROLASE DOMAIN-CONTAINING PROTEIN-RELATED"/>
    <property type="match status" value="1"/>
</dbReference>
<evidence type="ECO:0000313" key="6">
    <source>
        <dbReference type="EMBL" id="NGN64450.1"/>
    </source>
</evidence>
<organism evidence="6 7">
    <name type="scientific">Streptomyces coryli</name>
    <dbReference type="NCBI Taxonomy" id="1128680"/>
    <lineage>
        <taxon>Bacteria</taxon>
        <taxon>Bacillati</taxon>
        <taxon>Actinomycetota</taxon>
        <taxon>Actinomycetes</taxon>
        <taxon>Kitasatosporales</taxon>
        <taxon>Streptomycetaceae</taxon>
        <taxon>Streptomyces</taxon>
    </lineage>
</organism>
<dbReference type="AlphaFoldDB" id="A0A6G4TY51"/>
<sequence>MRHQRTRTGKRFGILAAATALAAAAVVVPQYAQAGPDQQAAADDSYQRGPDPTEQSITAERGPFAVSRQAVDGPGFNRGTAYYPTDTSQGTFGAVVVSPGFLTSESLISWYGPRFASQGFVVLTLETDSVTDQPDSRARQMLAALDYLATSSAVKNRIDPGRLAVMGHSMGGGGSLRASEQRPALQAAVPLMPWENDKTWESNRVPTLIMGAENDLIASPGSHSERFYGTLTSAPEKAYLELNGAGHNVALSANTTIAKYGIAWLKRFVDDDTRYEKFLCPAPRPDGNINEYRDTCPTG</sequence>
<evidence type="ECO:0000256" key="4">
    <source>
        <dbReference type="SAM" id="SignalP"/>
    </source>
</evidence>
<evidence type="ECO:0000256" key="3">
    <source>
        <dbReference type="SAM" id="MobiDB-lite"/>
    </source>
</evidence>
<gene>
    <name evidence="6" type="ORF">G5C51_11115</name>
</gene>
<keyword evidence="2 6" id="KW-0378">Hydrolase</keyword>
<name>A0A6G4TY51_9ACTN</name>
<feature type="signal peptide" evidence="4">
    <location>
        <begin position="1"/>
        <end position="34"/>
    </location>
</feature>
<dbReference type="RefSeq" id="WP_165235803.1">
    <property type="nucleotide sequence ID" value="NZ_JAAKZV010000035.1"/>
</dbReference>
<dbReference type="EMBL" id="JAAKZV010000035">
    <property type="protein sequence ID" value="NGN64450.1"/>
    <property type="molecule type" value="Genomic_DNA"/>
</dbReference>
<keyword evidence="7" id="KW-1185">Reference proteome</keyword>
<dbReference type="InterPro" id="IPR041127">
    <property type="entry name" value="PET_hydrolase/cutinase-like"/>
</dbReference>
<reference evidence="6 7" key="1">
    <citation type="submission" date="2020-02" db="EMBL/GenBank/DDBJ databases">
        <title>Whole-genome analyses of novel actinobacteria.</title>
        <authorList>
            <person name="Sahin N."/>
        </authorList>
    </citation>
    <scope>NUCLEOTIDE SEQUENCE [LARGE SCALE GENOMIC DNA]</scope>
    <source>
        <strain evidence="6 7">A7024</strain>
    </source>
</reference>
<protein>
    <submittedName>
        <fullName evidence="6">Alpha/beta hydrolase</fullName>
    </submittedName>
</protein>
<proteinExistence type="inferred from homology"/>
<comment type="caution">
    <text evidence="6">The sequence shown here is derived from an EMBL/GenBank/DDBJ whole genome shotgun (WGS) entry which is preliminary data.</text>
</comment>
<feature type="region of interest" description="Disordered" evidence="3">
    <location>
        <begin position="37"/>
        <end position="61"/>
    </location>
</feature>
<dbReference type="Proteomes" id="UP000481583">
    <property type="component" value="Unassembled WGS sequence"/>
</dbReference>
<evidence type="ECO:0000313" key="7">
    <source>
        <dbReference type="Proteomes" id="UP000481583"/>
    </source>
</evidence>
<dbReference type="InterPro" id="IPR029058">
    <property type="entry name" value="AB_hydrolase_fold"/>
</dbReference>
<feature type="chain" id="PRO_5026164512" evidence="4">
    <location>
        <begin position="35"/>
        <end position="299"/>
    </location>
</feature>
<feature type="domain" description="PET hydrolase/cutinase-like" evidence="5">
    <location>
        <begin position="41"/>
        <end position="297"/>
    </location>
</feature>
<comment type="similarity">
    <text evidence="1">Belongs to the AB hydrolase superfamily.</text>
</comment>
<accession>A0A6G4TY51</accession>